<dbReference type="Proteomes" id="UP000294933">
    <property type="component" value="Unassembled WGS sequence"/>
</dbReference>
<accession>A0A4Y7PH26</accession>
<sequence>MIASASFLALAFAALMSLPSVVTSSSSHRTRGLKSNLFPTGFVYASGFTTADGVSVPGISHVGLNDSALHVSRVTAGLTHHVVQKNGKNAWEAVYANGSYHPTSSPLGGFGFYVGGSKSFVAATTAGAQEVLFSYSVMFQNGFEWVQGGKLPGGFGGEGDSAFHCSGGRQYDRDKCFDLRLMWRLNGTGEVYAYLPLTEKNNAVMLAVPPMADANPDYGFSVGRGSFKFPAGEWVTVAERIKMNDPSKTNGEVQLWFNGKSVINMKGLQLRNTSITRVQGMHFQTFFGGSTPDWATPKEQMSWFADVSGAVIRAHSN</sequence>
<dbReference type="VEuPathDB" id="FungiDB:BD410DRAFT_858017"/>
<gene>
    <name evidence="3" type="ORF">BD410DRAFT_858017</name>
</gene>
<protein>
    <recommendedName>
        <fullName evidence="2">Polysaccharide lyase 14 domain-containing protein</fullName>
    </recommendedName>
</protein>
<organism evidence="3 4">
    <name type="scientific">Rickenella mellea</name>
    <dbReference type="NCBI Taxonomy" id="50990"/>
    <lineage>
        <taxon>Eukaryota</taxon>
        <taxon>Fungi</taxon>
        <taxon>Dikarya</taxon>
        <taxon>Basidiomycota</taxon>
        <taxon>Agaricomycotina</taxon>
        <taxon>Agaricomycetes</taxon>
        <taxon>Hymenochaetales</taxon>
        <taxon>Rickenellaceae</taxon>
        <taxon>Rickenella</taxon>
    </lineage>
</organism>
<dbReference type="PANTHER" id="PTHR40124">
    <property type="match status" value="1"/>
</dbReference>
<dbReference type="InterPro" id="IPR048958">
    <property type="entry name" value="Polysacc_lyase_14"/>
</dbReference>
<dbReference type="PANTHER" id="PTHR40124:SF1">
    <property type="entry name" value="DISAGGREGATASE RELATED REPEAT PROTEIN"/>
    <property type="match status" value="1"/>
</dbReference>
<keyword evidence="1" id="KW-0732">Signal</keyword>
<name>A0A4Y7PH26_9AGAM</name>
<dbReference type="OrthoDB" id="3337916at2759"/>
<reference evidence="3 4" key="1">
    <citation type="submission" date="2018-06" db="EMBL/GenBank/DDBJ databases">
        <title>A transcriptomic atlas of mushroom development highlights an independent origin of complex multicellularity.</title>
        <authorList>
            <consortium name="DOE Joint Genome Institute"/>
            <person name="Krizsan K."/>
            <person name="Almasi E."/>
            <person name="Merenyi Z."/>
            <person name="Sahu N."/>
            <person name="Viragh M."/>
            <person name="Koszo T."/>
            <person name="Mondo S."/>
            <person name="Kiss B."/>
            <person name="Balint B."/>
            <person name="Kues U."/>
            <person name="Barry K."/>
            <person name="Hegedus J.C."/>
            <person name="Henrissat B."/>
            <person name="Johnson J."/>
            <person name="Lipzen A."/>
            <person name="Ohm R."/>
            <person name="Nagy I."/>
            <person name="Pangilinan J."/>
            <person name="Yan J."/>
            <person name="Xiong Y."/>
            <person name="Grigoriev I.V."/>
            <person name="Hibbett D.S."/>
            <person name="Nagy L.G."/>
        </authorList>
    </citation>
    <scope>NUCLEOTIDE SEQUENCE [LARGE SCALE GENOMIC DNA]</scope>
    <source>
        <strain evidence="3 4">SZMC22713</strain>
    </source>
</reference>
<dbReference type="EMBL" id="ML170311">
    <property type="protein sequence ID" value="TDL14743.1"/>
    <property type="molecule type" value="Genomic_DNA"/>
</dbReference>
<keyword evidence="4" id="KW-1185">Reference proteome</keyword>
<evidence type="ECO:0000259" key="2">
    <source>
        <dbReference type="Pfam" id="PF21294"/>
    </source>
</evidence>
<dbReference type="Gene3D" id="2.60.120.200">
    <property type="match status" value="1"/>
</dbReference>
<dbReference type="AlphaFoldDB" id="A0A4Y7PH26"/>
<evidence type="ECO:0000313" key="3">
    <source>
        <dbReference type="EMBL" id="TDL14743.1"/>
    </source>
</evidence>
<dbReference type="Pfam" id="PF21294">
    <property type="entry name" value="Polysacc_lyase_14"/>
    <property type="match status" value="1"/>
</dbReference>
<evidence type="ECO:0000313" key="4">
    <source>
        <dbReference type="Proteomes" id="UP000294933"/>
    </source>
</evidence>
<dbReference type="STRING" id="50990.A0A4Y7PH26"/>
<feature type="chain" id="PRO_5021407699" description="Polysaccharide lyase 14 domain-containing protein" evidence="1">
    <location>
        <begin position="25"/>
        <end position="317"/>
    </location>
</feature>
<feature type="signal peptide" evidence="1">
    <location>
        <begin position="1"/>
        <end position="24"/>
    </location>
</feature>
<proteinExistence type="predicted"/>
<evidence type="ECO:0000256" key="1">
    <source>
        <dbReference type="SAM" id="SignalP"/>
    </source>
</evidence>
<feature type="domain" description="Polysaccharide lyase 14" evidence="2">
    <location>
        <begin position="85"/>
        <end position="307"/>
    </location>
</feature>